<organism evidence="1 2">
    <name type="scientific">Lacipirellula limnantheis</name>
    <dbReference type="NCBI Taxonomy" id="2528024"/>
    <lineage>
        <taxon>Bacteria</taxon>
        <taxon>Pseudomonadati</taxon>
        <taxon>Planctomycetota</taxon>
        <taxon>Planctomycetia</taxon>
        <taxon>Pirellulales</taxon>
        <taxon>Lacipirellulaceae</taxon>
        <taxon>Lacipirellula</taxon>
    </lineage>
</organism>
<keyword evidence="2" id="KW-1185">Reference proteome</keyword>
<sequence length="721" mass="79338">MDGTWLKQHPATRPPDWRYRQASEDARKWRVRLRADADVETRRLTKCLMLLADAPDLSRSSVEASPDCRPYLEILAWHENRNLAARIEAIALARLPFIYAAQELNIDRANVRRYCFAFFDYWDRLGDRDYIIRHCVAPELRRGDPATARRRTGMKLLAYLCGPKALEELYGMFGKGADAWRPPAEVVRREAALSELDRIAEMIAGGDGPGAPLAKESLEACAAAVAQFTRAAYPENQHAWKFGREAQRSTLLDPFGSAEDAPQIDDPPASLLNAKPQAKGGIWVPPREPVDAQGPATKIGEAFFKLSHARAQAPAGAVAGKGIDPQWNADIFQAPVDAAAWAEQESVSHSEDDLYGSTLFHEGPDGKPQLIPSFAQAGATIVSLRPSPQGRPTAFYATDWPAAVPVPLDGFVTDWQTRSMAEACGGALVAARDAGEVAAWRRLGIAAIPVPQSPVAAESWGAKLWDGLAAMQLFKSRLTQAIWSEIDAKGARGNPYPEELTRISALERQVLIRPTLIAAVWDPLTVEPRSDEEQQQAVAILRDCWRYRFDADAAVAMWAPPLAYLQWIRAEVETGSPATVKQLLRASLENHLIYPCLRRAEVSAADGLVSARRRLAAIDAATPTEERERARRRYLEQYENVVVVPLLREGATSSSPTERMLTTMQAQLVGRFAEFTAAATLDLAGGDTSLADQSASVRSLCRLSAEVCNLLRTQKERDHGS</sequence>
<protein>
    <submittedName>
        <fullName evidence="1">Uncharacterized protein</fullName>
    </submittedName>
</protein>
<accession>A0A517TYL8</accession>
<reference evidence="1 2" key="1">
    <citation type="submission" date="2019-02" db="EMBL/GenBank/DDBJ databases">
        <title>Deep-cultivation of Planctomycetes and their phenomic and genomic characterization uncovers novel biology.</title>
        <authorList>
            <person name="Wiegand S."/>
            <person name="Jogler M."/>
            <person name="Boedeker C."/>
            <person name="Pinto D."/>
            <person name="Vollmers J."/>
            <person name="Rivas-Marin E."/>
            <person name="Kohn T."/>
            <person name="Peeters S.H."/>
            <person name="Heuer A."/>
            <person name="Rast P."/>
            <person name="Oberbeckmann S."/>
            <person name="Bunk B."/>
            <person name="Jeske O."/>
            <person name="Meyerdierks A."/>
            <person name="Storesund J.E."/>
            <person name="Kallscheuer N."/>
            <person name="Luecker S."/>
            <person name="Lage O.M."/>
            <person name="Pohl T."/>
            <person name="Merkel B.J."/>
            <person name="Hornburger P."/>
            <person name="Mueller R.-W."/>
            <person name="Bruemmer F."/>
            <person name="Labrenz M."/>
            <person name="Spormann A.M."/>
            <person name="Op den Camp H."/>
            <person name="Overmann J."/>
            <person name="Amann R."/>
            <person name="Jetten M.S.M."/>
            <person name="Mascher T."/>
            <person name="Medema M.H."/>
            <person name="Devos D.P."/>
            <person name="Kaster A.-K."/>
            <person name="Ovreas L."/>
            <person name="Rohde M."/>
            <person name="Galperin M.Y."/>
            <person name="Jogler C."/>
        </authorList>
    </citation>
    <scope>NUCLEOTIDE SEQUENCE [LARGE SCALE GENOMIC DNA]</scope>
    <source>
        <strain evidence="1 2">I41</strain>
    </source>
</reference>
<evidence type="ECO:0000313" key="2">
    <source>
        <dbReference type="Proteomes" id="UP000317909"/>
    </source>
</evidence>
<dbReference type="RefSeq" id="WP_145433054.1">
    <property type="nucleotide sequence ID" value="NZ_CP036339.1"/>
</dbReference>
<proteinExistence type="predicted"/>
<name>A0A517TYL8_9BACT</name>
<dbReference type="Proteomes" id="UP000317909">
    <property type="component" value="Chromosome"/>
</dbReference>
<gene>
    <name evidence="1" type="ORF">I41_26570</name>
</gene>
<evidence type="ECO:0000313" key="1">
    <source>
        <dbReference type="EMBL" id="QDT73468.1"/>
    </source>
</evidence>
<dbReference type="KEGG" id="llh:I41_26570"/>
<dbReference type="AlphaFoldDB" id="A0A517TYL8"/>
<dbReference type="EMBL" id="CP036339">
    <property type="protein sequence ID" value="QDT73468.1"/>
    <property type="molecule type" value="Genomic_DNA"/>
</dbReference>